<dbReference type="RefSeq" id="WP_100344508.1">
    <property type="nucleotide sequence ID" value="NZ_PGFB01000003.1"/>
</dbReference>
<gene>
    <name evidence="2" type="ORF">CLV54_1670</name>
</gene>
<keyword evidence="1" id="KW-0472">Membrane</keyword>
<accession>A0A2M9BVA4</accession>
<feature type="transmembrane region" description="Helical" evidence="1">
    <location>
        <begin position="303"/>
        <end position="328"/>
    </location>
</feature>
<name>A0A2M9BVA4_9MICO</name>
<feature type="transmembrane region" description="Helical" evidence="1">
    <location>
        <begin position="7"/>
        <end position="35"/>
    </location>
</feature>
<sequence>MNRTTTALLAALEALIVVAIGIGVSLVPLTVLWAVQYGLQIDWLVFWRASADVWLLGNGANLTVQLDPGLVATLALPGAEAPFPVTIAPLGFALLAVLLGVRTGRRAARSPYRLLAVLSAVIAYGALAALVTLSASAPGVHPSLWQGILLPTLVYAAGVVTGSETGQADLPTAEQDAASRAVRARLALLPQIVRSVLDVSLRAGTAAVAALLAVSAVVVAVVVMVHYTTMIGLYESLQAGIVGGASLTIAQLAFVPNAVIWAASWLTGPGFAVGAGSAVSPIGTDLGPVPGIPLLGALPTGELAWGFLGLVVPVLVGFGCAIVVRGRLLRGLSGMPSARWFAASALGIAIVSGVLLGLLAWWSSGAAGPGRLVEVGPNGWVVGLFDGLEIGIGALVGFFAGGRSRAEPPAPGQ</sequence>
<feature type="transmembrane region" description="Helical" evidence="1">
    <location>
        <begin position="239"/>
        <end position="263"/>
    </location>
</feature>
<evidence type="ECO:0000313" key="3">
    <source>
        <dbReference type="Proteomes" id="UP000230161"/>
    </source>
</evidence>
<dbReference type="AlphaFoldDB" id="A0A2M9BVA4"/>
<feature type="transmembrane region" description="Helical" evidence="1">
    <location>
        <begin position="340"/>
        <end position="362"/>
    </location>
</feature>
<dbReference type="EMBL" id="PGFB01000003">
    <property type="protein sequence ID" value="PJJ61883.1"/>
    <property type="molecule type" value="Genomic_DNA"/>
</dbReference>
<dbReference type="Pfam" id="PF19877">
    <property type="entry name" value="DUF6350"/>
    <property type="match status" value="1"/>
</dbReference>
<reference evidence="2 3" key="1">
    <citation type="submission" date="2017-11" db="EMBL/GenBank/DDBJ databases">
        <title>Genomic Encyclopedia of Archaeal and Bacterial Type Strains, Phase II (KMG-II): From Individual Species to Whole Genera.</title>
        <authorList>
            <person name="Goeker M."/>
        </authorList>
    </citation>
    <scope>NUCLEOTIDE SEQUENCE [LARGE SCALE GENOMIC DNA]</scope>
    <source>
        <strain evidence="2 3">DSM 25625</strain>
    </source>
</reference>
<proteinExistence type="predicted"/>
<feature type="transmembrane region" description="Helical" evidence="1">
    <location>
        <begin position="81"/>
        <end position="101"/>
    </location>
</feature>
<dbReference type="InterPro" id="IPR045931">
    <property type="entry name" value="DUF6350"/>
</dbReference>
<dbReference type="Proteomes" id="UP000230161">
    <property type="component" value="Unassembled WGS sequence"/>
</dbReference>
<organism evidence="2 3">
    <name type="scientific">Compostimonas suwonensis</name>
    <dbReference type="NCBI Taxonomy" id="1048394"/>
    <lineage>
        <taxon>Bacteria</taxon>
        <taxon>Bacillati</taxon>
        <taxon>Actinomycetota</taxon>
        <taxon>Actinomycetes</taxon>
        <taxon>Micrococcales</taxon>
        <taxon>Microbacteriaceae</taxon>
        <taxon>Compostimonas</taxon>
    </lineage>
</organism>
<keyword evidence="1" id="KW-1133">Transmembrane helix</keyword>
<comment type="caution">
    <text evidence="2">The sequence shown here is derived from an EMBL/GenBank/DDBJ whole genome shotgun (WGS) entry which is preliminary data.</text>
</comment>
<keyword evidence="1" id="KW-0812">Transmembrane</keyword>
<feature type="transmembrane region" description="Helical" evidence="1">
    <location>
        <begin position="206"/>
        <end position="227"/>
    </location>
</feature>
<protein>
    <submittedName>
        <fullName evidence="2">Uncharacterized protein</fullName>
    </submittedName>
</protein>
<evidence type="ECO:0000313" key="2">
    <source>
        <dbReference type="EMBL" id="PJJ61883.1"/>
    </source>
</evidence>
<dbReference type="OrthoDB" id="3742900at2"/>
<feature type="transmembrane region" description="Helical" evidence="1">
    <location>
        <begin position="113"/>
        <end position="135"/>
    </location>
</feature>
<feature type="transmembrane region" description="Helical" evidence="1">
    <location>
        <begin position="382"/>
        <end position="401"/>
    </location>
</feature>
<evidence type="ECO:0000256" key="1">
    <source>
        <dbReference type="SAM" id="Phobius"/>
    </source>
</evidence>
<keyword evidence="3" id="KW-1185">Reference proteome</keyword>